<dbReference type="AlphaFoldDB" id="A0A221KG82"/>
<dbReference type="EMBL" id="CP022423">
    <property type="protein sequence ID" value="ASM78038.1"/>
    <property type="molecule type" value="Genomic_DNA"/>
</dbReference>
<keyword evidence="2" id="KW-1185">Reference proteome</keyword>
<gene>
    <name evidence="1" type="ORF">VITFI_CDS2260</name>
</gene>
<evidence type="ECO:0000313" key="2">
    <source>
        <dbReference type="Proteomes" id="UP000199729"/>
    </source>
</evidence>
<reference evidence="1 2" key="1">
    <citation type="submission" date="2017-07" db="EMBL/GenBank/DDBJ databases">
        <title>Complete Genome Sequence of the cosmetic ferment Vitreoscilla filiformis (ATCC15551).</title>
        <authorList>
            <person name="Contreras S."/>
            <person name="Sagory-Zalkind P."/>
            <person name="Blanquart H."/>
            <person name="Iltis A."/>
            <person name="Morand S.C."/>
        </authorList>
    </citation>
    <scope>NUCLEOTIDE SEQUENCE [LARGE SCALE GENOMIC DNA]</scope>
    <source>
        <strain evidence="1 2">ATCC 15551</strain>
    </source>
</reference>
<proteinExistence type="predicted"/>
<accession>A0A221KG82</accession>
<dbReference type="KEGG" id="vff:VITFI_CDS2260"/>
<organism evidence="1 2">
    <name type="scientific">Vitreoscilla filiformis</name>
    <dbReference type="NCBI Taxonomy" id="63"/>
    <lineage>
        <taxon>Bacteria</taxon>
        <taxon>Pseudomonadati</taxon>
        <taxon>Pseudomonadota</taxon>
        <taxon>Betaproteobacteria</taxon>
        <taxon>Neisseriales</taxon>
        <taxon>Neisseriaceae</taxon>
        <taxon>Vitreoscilla</taxon>
    </lineage>
</organism>
<sequence length="52" mass="5204">MPAGAARLGARWRDAAASARCIAQVQGRALGVAEAALVEASPASACVRPAWA</sequence>
<dbReference type="Proteomes" id="UP000199729">
    <property type="component" value="Chromosome"/>
</dbReference>
<name>A0A221KG82_VITFI</name>
<protein>
    <submittedName>
        <fullName evidence="1">Uncharacterized protein</fullName>
    </submittedName>
</protein>
<evidence type="ECO:0000313" key="1">
    <source>
        <dbReference type="EMBL" id="ASM78038.1"/>
    </source>
</evidence>